<feature type="compositionally biased region" description="Pro residues" evidence="2">
    <location>
        <begin position="1016"/>
        <end position="1025"/>
    </location>
</feature>
<gene>
    <name evidence="5" type="primary">Dsim\GD23251</name>
    <name evidence="5" type="ORF">Dsim_GD23251</name>
</gene>
<feature type="transmembrane region" description="Helical" evidence="3">
    <location>
        <begin position="450"/>
        <end position="470"/>
    </location>
</feature>
<feature type="region of interest" description="Disordered" evidence="2">
    <location>
        <begin position="276"/>
        <end position="300"/>
    </location>
</feature>
<proteinExistence type="predicted"/>
<dbReference type="PANTHER" id="PTHR11360">
    <property type="entry name" value="MONOCARBOXYLATE TRANSPORTER"/>
    <property type="match status" value="1"/>
</dbReference>
<dbReference type="Pfam" id="PF07690">
    <property type="entry name" value="MFS_1"/>
    <property type="match status" value="1"/>
</dbReference>
<dbReference type="InterPro" id="IPR020846">
    <property type="entry name" value="MFS_dom"/>
</dbReference>
<dbReference type="EMBL" id="CM000361">
    <property type="protein sequence ID" value="EDX03662.1"/>
    <property type="molecule type" value="Genomic_DNA"/>
</dbReference>
<dbReference type="CDD" id="cd17352">
    <property type="entry name" value="MFS_MCT_SLC16"/>
    <property type="match status" value="1"/>
</dbReference>
<feature type="transmembrane region" description="Helical" evidence="3">
    <location>
        <begin position="801"/>
        <end position="820"/>
    </location>
</feature>
<protein>
    <submittedName>
        <fullName evidence="5">GD23251</fullName>
    </submittedName>
</protein>
<evidence type="ECO:0000256" key="1">
    <source>
        <dbReference type="ARBA" id="ARBA00004141"/>
    </source>
</evidence>
<evidence type="ECO:0000256" key="2">
    <source>
        <dbReference type="SAM" id="MobiDB-lite"/>
    </source>
</evidence>
<feature type="region of interest" description="Disordered" evidence="2">
    <location>
        <begin position="1009"/>
        <end position="1043"/>
    </location>
</feature>
<name>B4Q9Q1_DROSI</name>
<dbReference type="STRING" id="7240.B4Q9Q1"/>
<keyword evidence="6" id="KW-1185">Reference proteome</keyword>
<feature type="domain" description="Major facilitator superfamily (MFS) profile" evidence="4">
    <location>
        <begin position="410"/>
        <end position="825"/>
    </location>
</feature>
<dbReference type="OMA" id="APQYCLC"/>
<evidence type="ECO:0000259" key="4">
    <source>
        <dbReference type="PROSITE" id="PS50850"/>
    </source>
</evidence>
<dbReference type="InterPro" id="IPR011701">
    <property type="entry name" value="MFS"/>
</dbReference>
<evidence type="ECO:0000256" key="3">
    <source>
        <dbReference type="SAM" id="Phobius"/>
    </source>
</evidence>
<reference evidence="5 6" key="1">
    <citation type="journal article" date="2007" name="Nature">
        <title>Evolution of genes and genomes on the Drosophila phylogeny.</title>
        <authorList>
            <consortium name="Drosophila 12 Genomes Consortium"/>
            <person name="Clark A.G."/>
            <person name="Eisen M.B."/>
            <person name="Smith D.R."/>
            <person name="Bergman C.M."/>
            <person name="Oliver B."/>
            <person name="Markow T.A."/>
            <person name="Kaufman T.C."/>
            <person name="Kellis M."/>
            <person name="Gelbart W."/>
            <person name="Iyer V.N."/>
            <person name="Pollard D.A."/>
            <person name="Sackton T.B."/>
            <person name="Larracuente A.M."/>
            <person name="Singh N.D."/>
            <person name="Abad J.P."/>
            <person name="Abt D.N."/>
            <person name="Adryan B."/>
            <person name="Aguade M."/>
            <person name="Akashi H."/>
            <person name="Anderson W.W."/>
            <person name="Aquadro C.F."/>
            <person name="Ardell D.H."/>
            <person name="Arguello R."/>
            <person name="Artieri C.G."/>
            <person name="Barbash D.A."/>
            <person name="Barker D."/>
            <person name="Barsanti P."/>
            <person name="Batterham P."/>
            <person name="Batzoglou S."/>
            <person name="Begun D."/>
            <person name="Bhutkar A."/>
            <person name="Blanco E."/>
            <person name="Bosak S.A."/>
            <person name="Bradley R.K."/>
            <person name="Brand A.D."/>
            <person name="Brent M.R."/>
            <person name="Brooks A.N."/>
            <person name="Brown R.H."/>
            <person name="Butlin R.K."/>
            <person name="Caggese C."/>
            <person name="Calvi B.R."/>
            <person name="Bernardo de Carvalho A."/>
            <person name="Caspi A."/>
            <person name="Castrezana S."/>
            <person name="Celniker S.E."/>
            <person name="Chang J.L."/>
            <person name="Chapple C."/>
            <person name="Chatterji S."/>
            <person name="Chinwalla A."/>
            <person name="Civetta A."/>
            <person name="Clifton S.W."/>
            <person name="Comeron J.M."/>
            <person name="Costello J.C."/>
            <person name="Coyne J.A."/>
            <person name="Daub J."/>
            <person name="David R.G."/>
            <person name="Delcher A.L."/>
            <person name="Delehaunty K."/>
            <person name="Do C.B."/>
            <person name="Ebling H."/>
            <person name="Edwards K."/>
            <person name="Eickbush T."/>
            <person name="Evans J.D."/>
            <person name="Filipski A."/>
            <person name="Findeiss S."/>
            <person name="Freyhult E."/>
            <person name="Fulton L."/>
            <person name="Fulton R."/>
            <person name="Garcia A.C."/>
            <person name="Gardiner A."/>
            <person name="Garfield D.A."/>
            <person name="Garvin B.E."/>
            <person name="Gibson G."/>
            <person name="Gilbert D."/>
            <person name="Gnerre S."/>
            <person name="Godfrey J."/>
            <person name="Good R."/>
            <person name="Gotea V."/>
            <person name="Gravely B."/>
            <person name="Greenberg A.J."/>
            <person name="Griffiths-Jones S."/>
            <person name="Gross S."/>
            <person name="Guigo R."/>
            <person name="Gustafson E.A."/>
            <person name="Haerty W."/>
            <person name="Hahn M.W."/>
            <person name="Halligan D.L."/>
            <person name="Halpern A.L."/>
            <person name="Halter G.M."/>
            <person name="Han M.V."/>
            <person name="Heger A."/>
            <person name="Hillier L."/>
            <person name="Hinrichs A.S."/>
            <person name="Holmes I."/>
            <person name="Hoskins R.A."/>
            <person name="Hubisz M.J."/>
            <person name="Hultmark D."/>
            <person name="Huntley M.A."/>
            <person name="Jaffe D.B."/>
            <person name="Jagadeeshan S."/>
            <person name="Jeck W.R."/>
            <person name="Johnson J."/>
            <person name="Jones C.D."/>
            <person name="Jordan W.C."/>
            <person name="Karpen G.H."/>
            <person name="Kataoka E."/>
            <person name="Keightley P.D."/>
            <person name="Kheradpour P."/>
            <person name="Kirkness E.F."/>
            <person name="Koerich L.B."/>
            <person name="Kristiansen K."/>
            <person name="Kudrna D."/>
            <person name="Kulathinal R.J."/>
            <person name="Kumar S."/>
            <person name="Kwok R."/>
            <person name="Lander E."/>
            <person name="Langley C.H."/>
            <person name="Lapoint R."/>
            <person name="Lazzaro B.P."/>
            <person name="Lee S.J."/>
            <person name="Levesque L."/>
            <person name="Li R."/>
            <person name="Lin C.F."/>
            <person name="Lin M.F."/>
            <person name="Lindblad-Toh K."/>
            <person name="Llopart A."/>
            <person name="Long M."/>
            <person name="Low L."/>
            <person name="Lozovsky E."/>
            <person name="Lu J."/>
            <person name="Luo M."/>
            <person name="Machado C.A."/>
            <person name="Makalowski W."/>
            <person name="Marzo M."/>
            <person name="Matsuda M."/>
            <person name="Matzkin L."/>
            <person name="McAllister B."/>
            <person name="McBride C.S."/>
            <person name="McKernan B."/>
            <person name="McKernan K."/>
            <person name="Mendez-Lago M."/>
            <person name="Minx P."/>
            <person name="Mollenhauer M.U."/>
            <person name="Montooth K."/>
            <person name="Mount S.M."/>
            <person name="Mu X."/>
            <person name="Myers E."/>
            <person name="Negre B."/>
            <person name="Newfeld S."/>
            <person name="Nielsen R."/>
            <person name="Noor M.A."/>
            <person name="O'Grady P."/>
            <person name="Pachter L."/>
            <person name="Papaceit M."/>
            <person name="Parisi M.J."/>
            <person name="Parisi M."/>
            <person name="Parts L."/>
            <person name="Pedersen J.S."/>
            <person name="Pesole G."/>
            <person name="Phillippy A.M."/>
            <person name="Ponting C.P."/>
            <person name="Pop M."/>
            <person name="Porcelli D."/>
            <person name="Powell J.R."/>
            <person name="Prohaska S."/>
            <person name="Pruitt K."/>
            <person name="Puig M."/>
            <person name="Quesneville H."/>
            <person name="Ram K.R."/>
            <person name="Rand D."/>
            <person name="Rasmussen M.D."/>
            <person name="Reed L.K."/>
            <person name="Reenan R."/>
            <person name="Reily A."/>
            <person name="Remington K.A."/>
            <person name="Rieger T.T."/>
            <person name="Ritchie M.G."/>
            <person name="Robin C."/>
            <person name="Rogers Y.H."/>
            <person name="Rohde C."/>
            <person name="Rozas J."/>
            <person name="Rubenfield M.J."/>
            <person name="Ruiz A."/>
            <person name="Russo S."/>
            <person name="Salzberg S.L."/>
            <person name="Sanchez-Gracia A."/>
            <person name="Saranga D.J."/>
            <person name="Sato H."/>
            <person name="Schaeffer S.W."/>
            <person name="Schatz M.C."/>
            <person name="Schlenke T."/>
            <person name="Schwartz R."/>
            <person name="Segarra C."/>
            <person name="Singh R.S."/>
            <person name="Sirot L."/>
            <person name="Sirota M."/>
            <person name="Sisneros N.B."/>
            <person name="Smith C.D."/>
            <person name="Smith T.F."/>
            <person name="Spieth J."/>
            <person name="Stage D.E."/>
            <person name="Stark A."/>
            <person name="Stephan W."/>
            <person name="Strausberg R.L."/>
            <person name="Strempel S."/>
            <person name="Sturgill D."/>
            <person name="Sutton G."/>
            <person name="Sutton G.G."/>
            <person name="Tao W."/>
            <person name="Teichmann S."/>
            <person name="Tobari Y.N."/>
            <person name="Tomimura Y."/>
            <person name="Tsolas J.M."/>
            <person name="Valente V.L."/>
            <person name="Venter E."/>
            <person name="Venter J.C."/>
            <person name="Vicario S."/>
            <person name="Vieira F.G."/>
            <person name="Vilella A.J."/>
            <person name="Villasante A."/>
            <person name="Walenz B."/>
            <person name="Wang J."/>
            <person name="Wasserman M."/>
            <person name="Watts T."/>
            <person name="Wilson D."/>
            <person name="Wilson R.K."/>
            <person name="Wing R.A."/>
            <person name="Wolfner M.F."/>
            <person name="Wong A."/>
            <person name="Wong G.K."/>
            <person name="Wu C.I."/>
            <person name="Wu G."/>
            <person name="Yamamoto D."/>
            <person name="Yang H.P."/>
            <person name="Yang S.P."/>
            <person name="Yorke J.A."/>
            <person name="Yoshida K."/>
            <person name="Zdobnov E."/>
            <person name="Zhang P."/>
            <person name="Zhang Y."/>
            <person name="Zimin A.V."/>
            <person name="Baldwin J."/>
            <person name="Abdouelleil A."/>
            <person name="Abdulkadir J."/>
            <person name="Abebe A."/>
            <person name="Abera B."/>
            <person name="Abreu J."/>
            <person name="Acer S.C."/>
            <person name="Aftuck L."/>
            <person name="Alexander A."/>
            <person name="An P."/>
            <person name="Anderson E."/>
            <person name="Anderson S."/>
            <person name="Arachi H."/>
            <person name="Azer M."/>
            <person name="Bachantsang P."/>
            <person name="Barry A."/>
            <person name="Bayul T."/>
            <person name="Berlin A."/>
            <person name="Bessette D."/>
            <person name="Bloom T."/>
            <person name="Blye J."/>
            <person name="Boguslavskiy L."/>
            <person name="Bonnet C."/>
            <person name="Boukhgalter B."/>
            <person name="Bourzgui I."/>
            <person name="Brown A."/>
            <person name="Cahill P."/>
            <person name="Channer S."/>
            <person name="Cheshatsang Y."/>
            <person name="Chuda L."/>
            <person name="Citroen M."/>
            <person name="Collymore A."/>
            <person name="Cooke P."/>
            <person name="Costello M."/>
            <person name="D'Aco K."/>
            <person name="Daza R."/>
            <person name="De Haan G."/>
            <person name="DeGray S."/>
            <person name="DeMaso C."/>
            <person name="Dhargay N."/>
            <person name="Dooley K."/>
            <person name="Dooley E."/>
            <person name="Doricent M."/>
            <person name="Dorje P."/>
            <person name="Dorjee K."/>
            <person name="Dupes A."/>
            <person name="Elong R."/>
            <person name="Falk J."/>
            <person name="Farina A."/>
            <person name="Faro S."/>
            <person name="Ferguson D."/>
            <person name="Fisher S."/>
            <person name="Foley C.D."/>
            <person name="Franke A."/>
            <person name="Friedrich D."/>
            <person name="Gadbois L."/>
            <person name="Gearin G."/>
            <person name="Gearin C.R."/>
            <person name="Giannoukos G."/>
            <person name="Goode T."/>
            <person name="Graham J."/>
            <person name="Grandbois E."/>
            <person name="Grewal S."/>
            <person name="Gyaltsen K."/>
            <person name="Hafez N."/>
            <person name="Hagos B."/>
            <person name="Hall J."/>
            <person name="Henson C."/>
            <person name="Hollinger A."/>
            <person name="Honan T."/>
            <person name="Huard M.D."/>
            <person name="Hughes L."/>
            <person name="Hurhula B."/>
            <person name="Husby M.E."/>
            <person name="Kamat A."/>
            <person name="Kanga B."/>
            <person name="Kashin S."/>
            <person name="Khazanovich D."/>
            <person name="Kisner P."/>
            <person name="Lance K."/>
            <person name="Lara M."/>
            <person name="Lee W."/>
            <person name="Lennon N."/>
            <person name="Letendre F."/>
            <person name="LeVine R."/>
            <person name="Lipovsky A."/>
            <person name="Liu X."/>
            <person name="Liu J."/>
            <person name="Liu S."/>
            <person name="Lokyitsang T."/>
            <person name="Lokyitsang Y."/>
            <person name="Lubonja R."/>
            <person name="Lui A."/>
            <person name="MacDonald P."/>
            <person name="Magnisalis V."/>
            <person name="Maru K."/>
            <person name="Matthews C."/>
            <person name="McCusker W."/>
            <person name="McDonough S."/>
            <person name="Mehta T."/>
            <person name="Meldrim J."/>
            <person name="Meneus L."/>
            <person name="Mihai O."/>
            <person name="Mihalev A."/>
            <person name="Mihova T."/>
            <person name="Mittelman R."/>
            <person name="Mlenga V."/>
            <person name="Montmayeur A."/>
            <person name="Mulrain L."/>
            <person name="Navidi A."/>
            <person name="Naylor J."/>
            <person name="Negash T."/>
            <person name="Nguyen T."/>
            <person name="Nguyen N."/>
            <person name="Nicol R."/>
            <person name="Norbu C."/>
            <person name="Norbu N."/>
            <person name="Novod N."/>
            <person name="O'Neill B."/>
            <person name="Osman S."/>
            <person name="Markiewicz E."/>
            <person name="Oyono O.L."/>
            <person name="Patti C."/>
            <person name="Phunkhang P."/>
            <person name="Pierre F."/>
            <person name="Priest M."/>
            <person name="Raghuraman S."/>
            <person name="Rege F."/>
            <person name="Reyes R."/>
            <person name="Rise C."/>
            <person name="Rogov P."/>
            <person name="Ross K."/>
            <person name="Ryan E."/>
            <person name="Settipalli S."/>
            <person name="Shea T."/>
            <person name="Sherpa N."/>
            <person name="Shi L."/>
            <person name="Shih D."/>
            <person name="Sparrow T."/>
            <person name="Spaulding J."/>
            <person name="Stalker J."/>
            <person name="Stange-Thomann N."/>
            <person name="Stavropoulos S."/>
            <person name="Stone C."/>
            <person name="Strader C."/>
            <person name="Tesfaye S."/>
            <person name="Thomson T."/>
            <person name="Thoulutsang Y."/>
            <person name="Thoulutsang D."/>
            <person name="Topham K."/>
            <person name="Topping I."/>
            <person name="Tsamla T."/>
            <person name="Vassiliev H."/>
            <person name="Vo A."/>
            <person name="Wangchuk T."/>
            <person name="Wangdi T."/>
            <person name="Weiand M."/>
            <person name="Wilkinson J."/>
            <person name="Wilson A."/>
            <person name="Yadav S."/>
            <person name="Young G."/>
            <person name="Yu Q."/>
            <person name="Zembek L."/>
            <person name="Zhong D."/>
            <person name="Zimmer A."/>
            <person name="Zwirko Z."/>
            <person name="Jaffe D.B."/>
            <person name="Alvarez P."/>
            <person name="Brockman W."/>
            <person name="Butler J."/>
            <person name="Chin C."/>
            <person name="Gnerre S."/>
            <person name="Grabherr M."/>
            <person name="Kleber M."/>
            <person name="Mauceli E."/>
            <person name="MacCallum I."/>
        </authorList>
    </citation>
    <scope>NUCLEOTIDE SEQUENCE [LARGE SCALE GENOMIC DNA]</scope>
    <source>
        <strain evidence="6">white501</strain>
    </source>
</reference>
<feature type="compositionally biased region" description="Polar residues" evidence="2">
    <location>
        <begin position="100"/>
        <end position="122"/>
    </location>
</feature>
<dbReference type="HOGENOM" id="CLU_280494_0_0_1"/>
<dbReference type="AlphaFoldDB" id="B4Q9Q1"/>
<evidence type="ECO:0000313" key="5">
    <source>
        <dbReference type="EMBL" id="EDX03662.1"/>
    </source>
</evidence>
<keyword evidence="3" id="KW-1133">Transmembrane helix</keyword>
<evidence type="ECO:0000313" key="6">
    <source>
        <dbReference type="Proteomes" id="UP000000304"/>
    </source>
</evidence>
<feature type="transmembrane region" description="Helical" evidence="3">
    <location>
        <begin position="535"/>
        <end position="554"/>
    </location>
</feature>
<feature type="region of interest" description="Disordered" evidence="2">
    <location>
        <begin position="1071"/>
        <end position="1095"/>
    </location>
</feature>
<dbReference type="SUPFAM" id="SSF103473">
    <property type="entry name" value="MFS general substrate transporter"/>
    <property type="match status" value="1"/>
</dbReference>
<accession>B4Q9Q1</accession>
<feature type="transmembrane region" description="Helical" evidence="3">
    <location>
        <begin position="503"/>
        <end position="523"/>
    </location>
</feature>
<dbReference type="Gene3D" id="1.20.1250.20">
    <property type="entry name" value="MFS general substrate transporter like domains"/>
    <property type="match status" value="1"/>
</dbReference>
<feature type="transmembrane region" description="Helical" evidence="3">
    <location>
        <begin position="566"/>
        <end position="585"/>
    </location>
</feature>
<feature type="transmembrane region" description="Helical" evidence="3">
    <location>
        <begin position="640"/>
        <end position="661"/>
    </location>
</feature>
<organism evidence="5 6">
    <name type="scientific">Drosophila simulans</name>
    <name type="common">Fruit fly</name>
    <dbReference type="NCBI Taxonomy" id="7240"/>
    <lineage>
        <taxon>Eukaryota</taxon>
        <taxon>Metazoa</taxon>
        <taxon>Ecdysozoa</taxon>
        <taxon>Arthropoda</taxon>
        <taxon>Hexapoda</taxon>
        <taxon>Insecta</taxon>
        <taxon>Pterygota</taxon>
        <taxon>Neoptera</taxon>
        <taxon>Endopterygota</taxon>
        <taxon>Diptera</taxon>
        <taxon>Brachycera</taxon>
        <taxon>Muscomorpha</taxon>
        <taxon>Ephydroidea</taxon>
        <taxon>Drosophilidae</taxon>
        <taxon>Drosophila</taxon>
        <taxon>Sophophora</taxon>
    </lineage>
</organism>
<feature type="region of interest" description="Disordered" evidence="2">
    <location>
        <begin position="70"/>
        <end position="127"/>
    </location>
</feature>
<feature type="compositionally biased region" description="Basic residues" evidence="2">
    <location>
        <begin position="277"/>
        <end position="289"/>
    </location>
</feature>
<dbReference type="InterPro" id="IPR036259">
    <property type="entry name" value="MFS_trans_sf"/>
</dbReference>
<dbReference type="OrthoDB" id="6499973at2759"/>
<dbReference type="GO" id="GO:0016020">
    <property type="term" value="C:membrane"/>
    <property type="evidence" value="ECO:0007669"/>
    <property type="project" value="UniProtKB-SubCell"/>
</dbReference>
<dbReference type="PROSITE" id="PS50850">
    <property type="entry name" value="MFS"/>
    <property type="match status" value="1"/>
</dbReference>
<feature type="transmembrane region" description="Helical" evidence="3">
    <location>
        <begin position="477"/>
        <end position="497"/>
    </location>
</feature>
<comment type="subcellular location">
    <subcellularLocation>
        <location evidence="1">Membrane</location>
        <topology evidence="1">Multi-pass membrane protein</topology>
    </subcellularLocation>
</comment>
<dbReference type="Proteomes" id="UP000000304">
    <property type="component" value="Chromosome 2L"/>
</dbReference>
<feature type="transmembrane region" description="Helical" evidence="3">
    <location>
        <begin position="769"/>
        <end position="789"/>
    </location>
</feature>
<feature type="compositionally biased region" description="Low complexity" evidence="2">
    <location>
        <begin position="180"/>
        <end position="191"/>
    </location>
</feature>
<keyword evidence="3" id="KW-0812">Transmembrane</keyword>
<dbReference type="GO" id="GO:0022857">
    <property type="term" value="F:transmembrane transporter activity"/>
    <property type="evidence" value="ECO:0007669"/>
    <property type="project" value="InterPro"/>
</dbReference>
<feature type="transmembrane region" description="Helical" evidence="3">
    <location>
        <begin position="408"/>
        <end position="438"/>
    </location>
</feature>
<feature type="region of interest" description="Disordered" evidence="2">
    <location>
        <begin position="168"/>
        <end position="199"/>
    </location>
</feature>
<dbReference type="InterPro" id="IPR050327">
    <property type="entry name" value="Proton-linked_MCT"/>
</dbReference>
<feature type="transmembrane region" description="Helical" evidence="3">
    <location>
        <begin position="714"/>
        <end position="733"/>
    </location>
</feature>
<keyword evidence="3" id="KW-0472">Membrane</keyword>
<sequence>MVIQCTCDCNCSDSRDNRSVISCLLPGRSQPYKLGSSFGGDDMEQRIPYYRRLSNTSSALYGSCPQLLPSSSSTNNRHSWLRIPKNPQENPEENPVENPRQYSSLQTAGHPGSGNTAQTAQTKPDKDSTNQRYLCYECRFNNQPLAWWVSCPRLSYLPAEQTKMQSTATPTRHCHGGVGTQTTLPQTTSTPPTLPRFPSKRHCDNFGSYATLPTIEHQMTMPMMPHCSRHGGGVGGLGGAVGSGMTGVVPAPPPPRYANTNINGCCYMYNPMPPAHQSHHQHDHHHAQHHPVAQHQHHPHQYGPQYCLCDNWYHQPPPTQQQQQLHHQQQRAKNLMANGGCYFGYEANHHPSLHATPPHPSHITDEEDSAFPGLADREFHLLHRNIPALRRTGVDTTRIRQYFYPDGGWGWIICGVSFLVHILTTGLQLSYGLLWFYAVQYLHNTSGIELLGALSWSVSMVATSFVVSLCRKRSIRLLSIVGGLVMPLGILFTSFATEFGQVVFSYGIVFGVGVAMVREASTVMLGNYFKRRRQFVEMVAMSGEGVGIALFSVILKEGVGKAGWRLGLQIVAALTALSFFMGLMYRPASLYHPQRRAIQHLKNQRKKMREKKPILSQDVESTPKYFFLDISSLKSVTVKILLMTSSVASFGIYTPMFLMALNAAEQGSDVQELVLLQTFLGISMALGVVIAGALLRRCFVIRHFVINTKIVTQLFLSIVALAILFLSFVMGYTGLCILSWLYGIGLGGFQYSLKILALERIKLKHFSKAWGFIRGVESVPVLISVPLTSFLNDYSLKYGRAGYYICSAAAAISGIIIFFISEPQQQHQQQQQQLHHHYQQRNGHLATPTLMRHASARQHRPHLPMDYGYGEYPAPDLLSRSCISLNQMEPYLQTNFCQRHMLQQQQQQQQQQQHSHLQQLACHNLDLQQHQGRGAYQLGQGSIGAKMGKRLQRSLSFIQQHSNCCDGQMYCSWHSTYELGCHKSNKNPGSADRQPLICTCSSPNRNTVTYGTHGPTGPPGPPGPPSSTRSRSVPEGLSTMSQQCNCRQGPATFPAPTREFIYVPHAYASLQRTPHRHSQGAGSGSGPGNSALRNNPQCRLKRSQSLCRPNAVQFVEQITTSV</sequence>
<dbReference type="PANTHER" id="PTHR11360:SF93">
    <property type="entry name" value="MONOCARBOXYLATE TRANSPORTER 7-LIKE PROTEIN"/>
    <property type="match status" value="1"/>
</dbReference>
<feature type="transmembrane region" description="Helical" evidence="3">
    <location>
        <begin position="673"/>
        <end position="694"/>
    </location>
</feature>
<dbReference type="PhylomeDB" id="B4Q9Q1"/>